<accession>A0AAE1A2F6</accession>
<dbReference type="AlphaFoldDB" id="A0AAE1A2F6"/>
<proteinExistence type="predicted"/>
<comment type="caution">
    <text evidence="1">The sequence shown here is derived from an EMBL/GenBank/DDBJ whole genome shotgun (WGS) entry which is preliminary data.</text>
</comment>
<keyword evidence="2" id="KW-1185">Reference proteome</keyword>
<dbReference type="EMBL" id="JAWDGP010002856">
    <property type="protein sequence ID" value="KAK3779276.1"/>
    <property type="molecule type" value="Genomic_DNA"/>
</dbReference>
<sequence>MGYINQETYQHRCHVSLVSLLSIRQHSGGQVISTNKPNNTNVTCSGHHCLPTAHWACTFGHHEERPINQTTLMSRVLVTIVFLQPTGAAPLDIMKSDQ</sequence>
<protein>
    <submittedName>
        <fullName evidence="1">Uncharacterized protein</fullName>
    </submittedName>
</protein>
<organism evidence="1 2">
    <name type="scientific">Elysia crispata</name>
    <name type="common">lettuce slug</name>
    <dbReference type="NCBI Taxonomy" id="231223"/>
    <lineage>
        <taxon>Eukaryota</taxon>
        <taxon>Metazoa</taxon>
        <taxon>Spiralia</taxon>
        <taxon>Lophotrochozoa</taxon>
        <taxon>Mollusca</taxon>
        <taxon>Gastropoda</taxon>
        <taxon>Heterobranchia</taxon>
        <taxon>Euthyneura</taxon>
        <taxon>Panpulmonata</taxon>
        <taxon>Sacoglossa</taxon>
        <taxon>Placobranchoidea</taxon>
        <taxon>Plakobranchidae</taxon>
        <taxon>Elysia</taxon>
    </lineage>
</organism>
<reference evidence="1" key="1">
    <citation type="journal article" date="2023" name="G3 (Bethesda)">
        <title>A reference genome for the long-term kleptoplast-retaining sea slug Elysia crispata morphotype clarki.</title>
        <authorList>
            <person name="Eastman K.E."/>
            <person name="Pendleton A.L."/>
            <person name="Shaikh M.A."/>
            <person name="Suttiyut T."/>
            <person name="Ogas R."/>
            <person name="Tomko P."/>
            <person name="Gavelis G."/>
            <person name="Widhalm J.R."/>
            <person name="Wisecaver J.H."/>
        </authorList>
    </citation>
    <scope>NUCLEOTIDE SEQUENCE</scope>
    <source>
        <strain evidence="1">ECLA1</strain>
    </source>
</reference>
<dbReference type="Proteomes" id="UP001283361">
    <property type="component" value="Unassembled WGS sequence"/>
</dbReference>
<evidence type="ECO:0000313" key="2">
    <source>
        <dbReference type="Proteomes" id="UP001283361"/>
    </source>
</evidence>
<gene>
    <name evidence="1" type="ORF">RRG08_057646</name>
</gene>
<evidence type="ECO:0000313" key="1">
    <source>
        <dbReference type="EMBL" id="KAK3779276.1"/>
    </source>
</evidence>
<name>A0AAE1A2F6_9GAST</name>